<name>A0A448X1X0_9PLAT</name>
<sequence length="411" mass="44711">MGTKESQIDYVIGQQTVQANNQFSSRRVPISTALSRSGSVLLLTAENDLSNTFPLRIHLTHSGSDKLDTMDHISDCMPFDHSTNFQQSSLDDVNSFNLITNGLEANKARSVDLASDSSSLVRMEFVDSTVRSMSQSGLLSGNQLRQNDCASSISSSLVGHETIKFDPLSTRLAKPFNVWVPQSAQPTWQCQLQQPRSQSLLHQYQLAENSKNIFTSSFANIVPIQQAALSTQLSPLTALQVDNIPKPSVLQKTPDQYSKPLSSSESHSLIIQPLCLSSFSPQSTRISNWSPQITPSGEPHPIPNQQIPSTLPVSAFASPSTQMPLQLAPPNAPSDQISLTFLPLDEIDQHLAFTFPAVDPLSTANNHHVELNQATDGIGQSTSDFNLKMLKGNSSATRVSPASISDKNEGF</sequence>
<evidence type="ECO:0000313" key="1">
    <source>
        <dbReference type="EMBL" id="VEL25769.1"/>
    </source>
</evidence>
<keyword evidence="2" id="KW-1185">Reference proteome</keyword>
<dbReference type="Proteomes" id="UP000784294">
    <property type="component" value="Unassembled WGS sequence"/>
</dbReference>
<evidence type="ECO:0000313" key="2">
    <source>
        <dbReference type="Proteomes" id="UP000784294"/>
    </source>
</evidence>
<proteinExistence type="predicted"/>
<dbReference type="AlphaFoldDB" id="A0A448X1X0"/>
<protein>
    <submittedName>
        <fullName evidence="1">Uncharacterized protein</fullName>
    </submittedName>
</protein>
<gene>
    <name evidence="1" type="ORF">PXEA_LOCUS19209</name>
</gene>
<reference evidence="1" key="1">
    <citation type="submission" date="2018-11" db="EMBL/GenBank/DDBJ databases">
        <authorList>
            <consortium name="Pathogen Informatics"/>
        </authorList>
    </citation>
    <scope>NUCLEOTIDE SEQUENCE</scope>
</reference>
<organism evidence="1 2">
    <name type="scientific">Protopolystoma xenopodis</name>
    <dbReference type="NCBI Taxonomy" id="117903"/>
    <lineage>
        <taxon>Eukaryota</taxon>
        <taxon>Metazoa</taxon>
        <taxon>Spiralia</taxon>
        <taxon>Lophotrochozoa</taxon>
        <taxon>Platyhelminthes</taxon>
        <taxon>Monogenea</taxon>
        <taxon>Polyopisthocotylea</taxon>
        <taxon>Polystomatidea</taxon>
        <taxon>Polystomatidae</taxon>
        <taxon>Protopolystoma</taxon>
    </lineage>
</organism>
<accession>A0A448X1X0</accession>
<comment type="caution">
    <text evidence="1">The sequence shown here is derived from an EMBL/GenBank/DDBJ whole genome shotgun (WGS) entry which is preliminary data.</text>
</comment>
<dbReference type="EMBL" id="CAAALY010076140">
    <property type="protein sequence ID" value="VEL25769.1"/>
    <property type="molecule type" value="Genomic_DNA"/>
</dbReference>